<organism evidence="2 3">
    <name type="scientific">Arthrobotrys musiformis</name>
    <dbReference type="NCBI Taxonomy" id="47236"/>
    <lineage>
        <taxon>Eukaryota</taxon>
        <taxon>Fungi</taxon>
        <taxon>Dikarya</taxon>
        <taxon>Ascomycota</taxon>
        <taxon>Pezizomycotina</taxon>
        <taxon>Orbiliomycetes</taxon>
        <taxon>Orbiliales</taxon>
        <taxon>Orbiliaceae</taxon>
        <taxon>Arthrobotrys</taxon>
    </lineage>
</organism>
<sequence>MLWDPDAPTSTLAPTSHVVPANAGLLFAQDPTSGSGTPAAATTTTTSVTATTTEGPETTTTVGKARKESKENPPNSPAPHAPNVENERAVHHTMFWTKWKSVCPSVDEILAMPRDPHSYIMIGNKRRFEAHWGRAPPTINAVSITILKCHRCICEEDGTLSPDFLPGGLKRHRNDIGHNCNSWNDVQKCIYWYSKVTPPISRQKHVYNYCIDANLLADQKDCRCQTEMRQPEVDPSATLQEYQDALNKIPFGVKQQFPGYQWEPQPNFKMSWRSMTAGNPDSADYEPVEKWLVPGTAEPYYLEGESQHLSGRLMMGLAQGLDMGTSALGSE</sequence>
<comment type="caution">
    <text evidence="2">The sequence shown here is derived from an EMBL/GenBank/DDBJ whole genome shotgun (WGS) entry which is preliminary data.</text>
</comment>
<gene>
    <name evidence="2" type="ORF">TWF481_011391</name>
</gene>
<dbReference type="EMBL" id="JAVHJL010000008">
    <property type="protein sequence ID" value="KAK6498818.1"/>
    <property type="molecule type" value="Genomic_DNA"/>
</dbReference>
<proteinExistence type="predicted"/>
<feature type="compositionally biased region" description="Low complexity" evidence="1">
    <location>
        <begin position="31"/>
        <end position="63"/>
    </location>
</feature>
<protein>
    <submittedName>
        <fullName evidence="2">Uncharacterized protein</fullName>
    </submittedName>
</protein>
<evidence type="ECO:0000313" key="2">
    <source>
        <dbReference type="EMBL" id="KAK6498818.1"/>
    </source>
</evidence>
<dbReference type="AlphaFoldDB" id="A0AAV9VYB0"/>
<keyword evidence="3" id="KW-1185">Reference proteome</keyword>
<evidence type="ECO:0000256" key="1">
    <source>
        <dbReference type="SAM" id="MobiDB-lite"/>
    </source>
</evidence>
<feature type="region of interest" description="Disordered" evidence="1">
    <location>
        <begin position="29"/>
        <end position="84"/>
    </location>
</feature>
<accession>A0AAV9VYB0</accession>
<name>A0AAV9VYB0_9PEZI</name>
<reference evidence="2 3" key="1">
    <citation type="submission" date="2023-08" db="EMBL/GenBank/DDBJ databases">
        <authorList>
            <person name="Palmer J.M."/>
        </authorList>
    </citation>
    <scope>NUCLEOTIDE SEQUENCE [LARGE SCALE GENOMIC DNA]</scope>
    <source>
        <strain evidence="2 3">TWF481</strain>
    </source>
</reference>
<evidence type="ECO:0000313" key="3">
    <source>
        <dbReference type="Proteomes" id="UP001370758"/>
    </source>
</evidence>
<dbReference type="Proteomes" id="UP001370758">
    <property type="component" value="Unassembled WGS sequence"/>
</dbReference>